<comment type="caution">
    <text evidence="2">The sequence shown here is derived from an EMBL/GenBank/DDBJ whole genome shotgun (WGS) entry which is preliminary data.</text>
</comment>
<dbReference type="GO" id="GO:0005975">
    <property type="term" value="P:carbohydrate metabolic process"/>
    <property type="evidence" value="ECO:0007669"/>
    <property type="project" value="UniProtKB-ARBA"/>
</dbReference>
<evidence type="ECO:0000313" key="2">
    <source>
        <dbReference type="EMBL" id="MVA75301.1"/>
    </source>
</evidence>
<dbReference type="SUPFAM" id="SSF49785">
    <property type="entry name" value="Galactose-binding domain-like"/>
    <property type="match status" value="1"/>
</dbReference>
<sequence length="793" mass="82906">MVAGGQFSSANGQPVTAVVALDRTTGATDTSFNLTIENRITNGSVLVRTLARKDSSLFIGGALTHVSSRGGAASYQRGAAQVDAATGAPVTSWNPEFNGTVVSVDPTPDRLYAAGYFTTSRGQTAMKAAAVLRQPNSPLATPQWSPVWSSSERSNYQQAIKATTNRVWVGGSEHSMFSFDTTTFARTSTGISNAGGDLQTISIADGVAYGGCHCNNYQYSDATTWPGLAGWTQADKIGWIGAWDAATGEFLPEFSPIINSDKGAGSWSSMVDSKGTLWTGGDYRSVRTGVSSSSWAGGFVRFPQVDSTAPATPGGVVVSAPAGDTVRVAWSGSSGATSYEVLRDDRVVAVTGATAVDVPLGGGNRFFVRAVDAAGNRSASSRVAVPADPNRNPLVLPYGSQWAYRNDASAAPADWTAAGFDDSSWRRGPGMFGFGSEAVVTSTDNPAGSSARAVTSYFRRTLTIPDVDQVKNLTLTTWADDGVAVYVNGKEVGRKNLGSSTISYSRYADAAPRTATAQAEPLQIQLADADVPDSGPLTIAAEVHLNYKGTRDSSFDLRATATYYTDSDPKPAPPAEADPVQEPEPEPDPVDPAPEPVDPEPVDPAPVDPAPEAEPEPVQQPVLAAGQQWAYRTEASAPAAGWSASSFDDSGWSRGKAVLGFGSADLGTDIDNPAGSSARAVTSYFRKTVELADRDGLQSLTLTTWADDGVAVYVDGVEVGRKNLGTGSLSYGRYADSAVRTSAAQAAPLTIEIPAADLPDGPLTIAAEVHVNYRATKDLSFDLTAEATYEGEQ</sequence>
<dbReference type="EMBL" id="WPCU01000004">
    <property type="protein sequence ID" value="MVA75301.1"/>
    <property type="molecule type" value="Genomic_DNA"/>
</dbReference>
<gene>
    <name evidence="2" type="ORF">GC722_04550</name>
</gene>
<reference evidence="2 3" key="1">
    <citation type="submission" date="2019-12" db="EMBL/GenBank/DDBJ databases">
        <title>Auraticoccus cholistani sp. nov., an actinomycete isolated from soil of Cholistan desert.</title>
        <authorList>
            <person name="Cheema M.T."/>
        </authorList>
    </citation>
    <scope>NUCLEOTIDE SEQUENCE [LARGE SCALE GENOMIC DNA]</scope>
    <source>
        <strain evidence="2 3">F435</strain>
    </source>
</reference>
<name>A0A6A9URK0_9ACTN</name>
<evidence type="ECO:0008006" key="4">
    <source>
        <dbReference type="Google" id="ProtNLM"/>
    </source>
</evidence>
<organism evidence="2 3">
    <name type="scientific">Auraticoccus cholistanensis</name>
    <dbReference type="NCBI Taxonomy" id="2656650"/>
    <lineage>
        <taxon>Bacteria</taxon>
        <taxon>Bacillati</taxon>
        <taxon>Actinomycetota</taxon>
        <taxon>Actinomycetes</taxon>
        <taxon>Propionibacteriales</taxon>
        <taxon>Propionibacteriaceae</taxon>
        <taxon>Auraticoccus</taxon>
    </lineage>
</organism>
<dbReference type="InterPro" id="IPR008979">
    <property type="entry name" value="Galactose-bd-like_sf"/>
</dbReference>
<dbReference type="Proteomes" id="UP000435304">
    <property type="component" value="Unassembled WGS sequence"/>
</dbReference>
<proteinExistence type="predicted"/>
<feature type="region of interest" description="Disordered" evidence="1">
    <location>
        <begin position="563"/>
        <end position="617"/>
    </location>
</feature>
<evidence type="ECO:0000313" key="3">
    <source>
        <dbReference type="Proteomes" id="UP000435304"/>
    </source>
</evidence>
<evidence type="ECO:0000256" key="1">
    <source>
        <dbReference type="SAM" id="MobiDB-lite"/>
    </source>
</evidence>
<dbReference type="AlphaFoldDB" id="A0A6A9URK0"/>
<dbReference type="InterPro" id="IPR013783">
    <property type="entry name" value="Ig-like_fold"/>
</dbReference>
<feature type="compositionally biased region" description="Acidic residues" evidence="1">
    <location>
        <begin position="579"/>
        <end position="589"/>
    </location>
</feature>
<keyword evidence="3" id="KW-1185">Reference proteome</keyword>
<protein>
    <recommendedName>
        <fullName evidence="4">Fibronectin type-III domain-containing protein</fullName>
    </recommendedName>
</protein>
<dbReference type="Gene3D" id="2.60.120.260">
    <property type="entry name" value="Galactose-binding domain-like"/>
    <property type="match status" value="2"/>
</dbReference>
<accession>A0A6A9URK0</accession>
<dbReference type="Gene3D" id="2.60.40.10">
    <property type="entry name" value="Immunoglobulins"/>
    <property type="match status" value="1"/>
</dbReference>